<evidence type="ECO:0000256" key="4">
    <source>
        <dbReference type="ARBA" id="ARBA00023163"/>
    </source>
</evidence>
<keyword evidence="3" id="KW-0238">DNA-binding</keyword>
<organism evidence="9 10">
    <name type="scientific">Haemaphysalis longicornis</name>
    <name type="common">Bush tick</name>
    <dbReference type="NCBI Taxonomy" id="44386"/>
    <lineage>
        <taxon>Eukaryota</taxon>
        <taxon>Metazoa</taxon>
        <taxon>Ecdysozoa</taxon>
        <taxon>Arthropoda</taxon>
        <taxon>Chelicerata</taxon>
        <taxon>Arachnida</taxon>
        <taxon>Acari</taxon>
        <taxon>Parasitiformes</taxon>
        <taxon>Ixodida</taxon>
        <taxon>Ixodoidea</taxon>
        <taxon>Ixodidae</taxon>
        <taxon>Haemaphysalinae</taxon>
        <taxon>Haemaphysalis</taxon>
    </lineage>
</organism>
<dbReference type="EMBL" id="JABSTR010000011">
    <property type="protein sequence ID" value="KAH9381498.1"/>
    <property type="molecule type" value="Genomic_DNA"/>
</dbReference>
<dbReference type="GO" id="GO:0005634">
    <property type="term" value="C:nucleus"/>
    <property type="evidence" value="ECO:0007669"/>
    <property type="project" value="UniProtKB-SubCell"/>
</dbReference>
<dbReference type="GO" id="GO:0003677">
    <property type="term" value="F:DNA binding"/>
    <property type="evidence" value="ECO:0007669"/>
    <property type="project" value="UniProtKB-KW"/>
</dbReference>
<evidence type="ECO:0000256" key="5">
    <source>
        <dbReference type="ARBA" id="ARBA00023242"/>
    </source>
</evidence>
<feature type="compositionally biased region" description="Low complexity" evidence="6">
    <location>
        <begin position="175"/>
        <end position="188"/>
    </location>
</feature>
<keyword evidence="4" id="KW-0804">Transcription</keyword>
<dbReference type="SUPFAM" id="SSF47459">
    <property type="entry name" value="HLH, helix-loop-helix DNA-binding domain"/>
    <property type="match status" value="1"/>
</dbReference>
<keyword evidence="10" id="KW-1185">Reference proteome</keyword>
<feature type="region of interest" description="Disordered" evidence="6">
    <location>
        <begin position="451"/>
        <end position="509"/>
    </location>
</feature>
<dbReference type="PROSITE" id="PS51054">
    <property type="entry name" value="ORANGE"/>
    <property type="match status" value="1"/>
</dbReference>
<evidence type="ECO:0000256" key="6">
    <source>
        <dbReference type="SAM" id="MobiDB-lite"/>
    </source>
</evidence>
<dbReference type="Pfam" id="PF00010">
    <property type="entry name" value="HLH"/>
    <property type="match status" value="1"/>
</dbReference>
<dbReference type="SUPFAM" id="SSF158457">
    <property type="entry name" value="Orange domain-like"/>
    <property type="match status" value="1"/>
</dbReference>
<feature type="region of interest" description="Disordered" evidence="6">
    <location>
        <begin position="372"/>
        <end position="402"/>
    </location>
</feature>
<dbReference type="VEuPathDB" id="VectorBase:HLOH_043911"/>
<comment type="subcellular location">
    <subcellularLocation>
        <location evidence="1">Nucleus</location>
    </subcellularLocation>
</comment>
<feature type="compositionally biased region" description="Low complexity" evidence="6">
    <location>
        <begin position="389"/>
        <end position="400"/>
    </location>
</feature>
<dbReference type="SMART" id="SM00511">
    <property type="entry name" value="ORANGE"/>
    <property type="match status" value="1"/>
</dbReference>
<evidence type="ECO:0000313" key="9">
    <source>
        <dbReference type="EMBL" id="KAH9381498.1"/>
    </source>
</evidence>
<gene>
    <name evidence="9" type="ORF">HPB48_005527</name>
</gene>
<evidence type="ECO:0000259" key="8">
    <source>
        <dbReference type="PROSITE" id="PS51054"/>
    </source>
</evidence>
<dbReference type="PANTHER" id="PTHR10985">
    <property type="entry name" value="BASIC HELIX-LOOP-HELIX TRANSCRIPTION FACTOR, HES-RELATED"/>
    <property type="match status" value="1"/>
</dbReference>
<evidence type="ECO:0008006" key="11">
    <source>
        <dbReference type="Google" id="ProtNLM"/>
    </source>
</evidence>
<dbReference type="InterPro" id="IPR050370">
    <property type="entry name" value="HES_HEY"/>
</dbReference>
<dbReference type="InterPro" id="IPR003650">
    <property type="entry name" value="Orange_dom"/>
</dbReference>
<dbReference type="Gene3D" id="6.10.250.980">
    <property type="match status" value="1"/>
</dbReference>
<feature type="domain" description="Orange" evidence="8">
    <location>
        <begin position="299"/>
        <end position="332"/>
    </location>
</feature>
<dbReference type="OMA" id="CKPSNYK"/>
<name>A0A9J6H1A2_HAELO</name>
<proteinExistence type="predicted"/>
<evidence type="ECO:0000256" key="2">
    <source>
        <dbReference type="ARBA" id="ARBA00023015"/>
    </source>
</evidence>
<evidence type="ECO:0000259" key="7">
    <source>
        <dbReference type="PROSITE" id="PS50888"/>
    </source>
</evidence>
<feature type="domain" description="BHLH" evidence="7">
    <location>
        <begin position="219"/>
        <end position="274"/>
    </location>
</feature>
<protein>
    <recommendedName>
        <fullName evidence="11">Hairy/enhancer-of-split related with yrpw motif 1</fullName>
    </recommendedName>
</protein>
<dbReference type="Pfam" id="PF07527">
    <property type="entry name" value="Hairy_orange"/>
    <property type="match status" value="1"/>
</dbReference>
<reference evidence="9 10" key="1">
    <citation type="journal article" date="2020" name="Cell">
        <title>Large-Scale Comparative Analyses of Tick Genomes Elucidate Their Genetic Diversity and Vector Capacities.</title>
        <authorList>
            <consortium name="Tick Genome and Microbiome Consortium (TIGMIC)"/>
            <person name="Jia N."/>
            <person name="Wang J."/>
            <person name="Shi W."/>
            <person name="Du L."/>
            <person name="Sun Y."/>
            <person name="Zhan W."/>
            <person name="Jiang J.F."/>
            <person name="Wang Q."/>
            <person name="Zhang B."/>
            <person name="Ji P."/>
            <person name="Bell-Sakyi L."/>
            <person name="Cui X.M."/>
            <person name="Yuan T.T."/>
            <person name="Jiang B.G."/>
            <person name="Yang W.F."/>
            <person name="Lam T.T."/>
            <person name="Chang Q.C."/>
            <person name="Ding S.J."/>
            <person name="Wang X.J."/>
            <person name="Zhu J.G."/>
            <person name="Ruan X.D."/>
            <person name="Zhao L."/>
            <person name="Wei J.T."/>
            <person name="Ye R.Z."/>
            <person name="Que T.C."/>
            <person name="Du C.H."/>
            <person name="Zhou Y.H."/>
            <person name="Cheng J.X."/>
            <person name="Dai P.F."/>
            <person name="Guo W.B."/>
            <person name="Han X.H."/>
            <person name="Huang E.J."/>
            <person name="Li L.F."/>
            <person name="Wei W."/>
            <person name="Gao Y.C."/>
            <person name="Liu J.Z."/>
            <person name="Shao H.Z."/>
            <person name="Wang X."/>
            <person name="Wang C.C."/>
            <person name="Yang T.C."/>
            <person name="Huo Q.B."/>
            <person name="Li W."/>
            <person name="Chen H.Y."/>
            <person name="Chen S.E."/>
            <person name="Zhou L.G."/>
            <person name="Ni X.B."/>
            <person name="Tian J.H."/>
            <person name="Sheng Y."/>
            <person name="Liu T."/>
            <person name="Pan Y.S."/>
            <person name="Xia L.Y."/>
            <person name="Li J."/>
            <person name="Zhao F."/>
            <person name="Cao W.C."/>
        </authorList>
    </citation>
    <scope>NUCLEOTIDE SEQUENCE [LARGE SCALE GENOMIC DNA]</scope>
    <source>
        <strain evidence="9">HaeL-2018</strain>
    </source>
</reference>
<dbReference type="InterPro" id="IPR011598">
    <property type="entry name" value="bHLH_dom"/>
</dbReference>
<keyword evidence="2" id="KW-0805">Transcription regulation</keyword>
<keyword evidence="5" id="KW-0539">Nucleus</keyword>
<evidence type="ECO:0000313" key="10">
    <source>
        <dbReference type="Proteomes" id="UP000821853"/>
    </source>
</evidence>
<dbReference type="SMART" id="SM00353">
    <property type="entry name" value="HLH"/>
    <property type="match status" value="1"/>
</dbReference>
<feature type="compositionally biased region" description="Pro residues" evidence="6">
    <location>
        <begin position="493"/>
        <end position="509"/>
    </location>
</feature>
<feature type="region of interest" description="Disordered" evidence="6">
    <location>
        <begin position="134"/>
        <end position="188"/>
    </location>
</feature>
<dbReference type="CDD" id="cd11440">
    <property type="entry name" value="bHLH-O_Cwo_like"/>
    <property type="match status" value="1"/>
</dbReference>
<comment type="caution">
    <text evidence="9">The sequence shown here is derived from an EMBL/GenBank/DDBJ whole genome shotgun (WGS) entry which is preliminary data.</text>
</comment>
<dbReference type="GO" id="GO:0006355">
    <property type="term" value="P:regulation of DNA-templated transcription"/>
    <property type="evidence" value="ECO:0007669"/>
    <property type="project" value="InterPro"/>
</dbReference>
<dbReference type="FunFam" id="4.10.280.10:FF:000079">
    <property type="entry name" value="CLUMA_CG001539, isoform A"/>
    <property type="match status" value="1"/>
</dbReference>
<evidence type="ECO:0000256" key="3">
    <source>
        <dbReference type="ARBA" id="ARBA00023125"/>
    </source>
</evidence>
<dbReference type="OrthoDB" id="6371181at2759"/>
<sequence length="584" mass="64408">MDAGWEQALRLKMEQRSLNFCALERRRAGPPPVAAASSVDMLEDSEELGRKKAARVSVPSRRAWTSLCGRRGARDCSPSCGRPRPGARRLDWDRGHHRFGRVSSAADHSRALLLGILLLLPPLVYRRPVAPRTPLPPRRRPSHVTWRRHVAARARPSAPLGRRPARLGASSGTVRSIRPAAAADRPRSRAAAAAHVAETRHRGLGMGARPENRGPPLFRDPMSHRIIEKRRRDRMNNCLADLSRLIPAVYLKKGRGRIEKTEIIEMAIKHLRHLQAHSCKDPTTCEVAQRVDTDHQLQYRLGFQECLSETARFLVDLDGAGDDMCLRLVAHLQKHFDKISGAGPCFPSGLMLSDEDTPTEPEPLLERLQTNNADRQPKQEPATPHPENSCSSSSSCSSVSQLREMLQNPGLSVQEVMRRSDYLLTKPAPVTPAPSSEETYKFKNDIKDRFHKDAQWGSGGLDRSSTPAEERRHSHTQGPLAPAPSPTRLTVSAPPPELPPEAPPGSPAPPGVAAFALHPRGAFYIPVTLDPTLVGPAFACIDDSPSPLHPVSISVHFGRQRMLGPPPWSQCPWRLRSGEPNGYA</sequence>
<accession>A0A9J6H1A2</accession>
<evidence type="ECO:0000256" key="1">
    <source>
        <dbReference type="ARBA" id="ARBA00004123"/>
    </source>
</evidence>
<dbReference type="Proteomes" id="UP000821853">
    <property type="component" value="Chromosome 9"/>
</dbReference>
<dbReference type="Gene3D" id="4.10.280.10">
    <property type="entry name" value="Helix-loop-helix DNA-binding domain"/>
    <property type="match status" value="1"/>
</dbReference>
<feature type="compositionally biased region" description="Basic residues" evidence="6">
    <location>
        <begin position="137"/>
        <end position="152"/>
    </location>
</feature>
<dbReference type="InterPro" id="IPR036638">
    <property type="entry name" value="HLH_DNA-bd_sf"/>
</dbReference>
<dbReference type="PROSITE" id="PS50888">
    <property type="entry name" value="BHLH"/>
    <property type="match status" value="1"/>
</dbReference>
<dbReference type="GO" id="GO:0046983">
    <property type="term" value="F:protein dimerization activity"/>
    <property type="evidence" value="ECO:0007669"/>
    <property type="project" value="InterPro"/>
</dbReference>
<dbReference type="AlphaFoldDB" id="A0A9J6H1A2"/>